<feature type="transmembrane region" description="Helical" evidence="1">
    <location>
        <begin position="157"/>
        <end position="175"/>
    </location>
</feature>
<sequence>MIALFKLNQIMAKKLTKEQLETLNRILQDYSTDFKQDKEHPTKRVDILLNAICGGGLFLIFNFLKEVDISELSSIQTNLIIISGVGFMLSILMNYFALETSLFQINTEEKLFNDVANTLKDQGDGWREKFLKKEEEATEEVHRLYYIKSRLYNTSKLTMTLSVILLGIFFVKYVLN</sequence>
<feature type="transmembrane region" description="Helical" evidence="1">
    <location>
        <begin position="45"/>
        <end position="64"/>
    </location>
</feature>
<dbReference type="AlphaFoldDB" id="A0A167HM62"/>
<gene>
    <name evidence="2" type="ORF">ULVI_09270</name>
</gene>
<feature type="transmembrane region" description="Helical" evidence="1">
    <location>
        <begin position="79"/>
        <end position="98"/>
    </location>
</feature>
<evidence type="ECO:0008006" key="4">
    <source>
        <dbReference type="Google" id="ProtNLM"/>
    </source>
</evidence>
<proteinExistence type="predicted"/>
<dbReference type="EMBL" id="LRXL01000037">
    <property type="protein sequence ID" value="OAB78761.1"/>
    <property type="molecule type" value="Genomic_DNA"/>
</dbReference>
<reference evidence="2 3" key="1">
    <citation type="submission" date="2016-02" db="EMBL/GenBank/DDBJ databases">
        <title>Ulvibacter sp. LPB0005, isolated from Thais luteostoma.</title>
        <authorList>
            <person name="Shin S.-K."/>
            <person name="Yi H."/>
        </authorList>
    </citation>
    <scope>NUCLEOTIDE SEQUENCE [LARGE SCALE GENOMIC DNA]</scope>
    <source>
        <strain evidence="2 3">LPB0005</strain>
    </source>
</reference>
<organism evidence="2 3">
    <name type="scientific">Cochleicola gelatinilyticus</name>
    <dbReference type="NCBI Taxonomy" id="1763537"/>
    <lineage>
        <taxon>Bacteria</taxon>
        <taxon>Pseudomonadati</taxon>
        <taxon>Bacteroidota</taxon>
        <taxon>Flavobacteriia</taxon>
        <taxon>Flavobacteriales</taxon>
        <taxon>Flavobacteriaceae</taxon>
        <taxon>Cochleicola</taxon>
    </lineage>
</organism>
<evidence type="ECO:0000256" key="1">
    <source>
        <dbReference type="SAM" id="Phobius"/>
    </source>
</evidence>
<protein>
    <recommendedName>
        <fullName evidence="4">SMODS and SLOG-associating 2TM effector domain-containing protein</fullName>
    </recommendedName>
</protein>
<keyword evidence="1" id="KW-0472">Membrane</keyword>
<name>A0A167HM62_9FLAO</name>
<keyword evidence="1" id="KW-0812">Transmembrane</keyword>
<evidence type="ECO:0000313" key="2">
    <source>
        <dbReference type="EMBL" id="OAB78761.1"/>
    </source>
</evidence>
<dbReference type="Proteomes" id="UP000077013">
    <property type="component" value="Unassembled WGS sequence"/>
</dbReference>
<comment type="caution">
    <text evidence="2">The sequence shown here is derived from an EMBL/GenBank/DDBJ whole genome shotgun (WGS) entry which is preliminary data.</text>
</comment>
<keyword evidence="3" id="KW-1185">Reference proteome</keyword>
<evidence type="ECO:0000313" key="3">
    <source>
        <dbReference type="Proteomes" id="UP000077013"/>
    </source>
</evidence>
<accession>A0A167HM62</accession>
<keyword evidence="1" id="KW-1133">Transmembrane helix</keyword>